<dbReference type="SUPFAM" id="SSF51197">
    <property type="entry name" value="Clavaminate synthase-like"/>
    <property type="match status" value="1"/>
</dbReference>
<reference evidence="1" key="1">
    <citation type="submission" date="2018-05" db="EMBL/GenBank/DDBJ databases">
        <authorList>
            <person name="Lanie J.A."/>
            <person name="Ng W.-L."/>
            <person name="Kazmierczak K.M."/>
            <person name="Andrzejewski T.M."/>
            <person name="Davidsen T.M."/>
            <person name="Wayne K.J."/>
            <person name="Tettelin H."/>
            <person name="Glass J.I."/>
            <person name="Rusch D."/>
            <person name="Podicherti R."/>
            <person name="Tsui H.-C.T."/>
            <person name="Winkler M.E."/>
        </authorList>
    </citation>
    <scope>NUCLEOTIDE SEQUENCE</scope>
</reference>
<dbReference type="PANTHER" id="PTHR20883">
    <property type="entry name" value="PHYTANOYL-COA DIOXYGENASE DOMAIN CONTAINING 1"/>
    <property type="match status" value="1"/>
</dbReference>
<evidence type="ECO:0008006" key="2">
    <source>
        <dbReference type="Google" id="ProtNLM"/>
    </source>
</evidence>
<organism evidence="1">
    <name type="scientific">marine metagenome</name>
    <dbReference type="NCBI Taxonomy" id="408172"/>
    <lineage>
        <taxon>unclassified sequences</taxon>
        <taxon>metagenomes</taxon>
        <taxon>ecological metagenomes</taxon>
    </lineage>
</organism>
<accession>A0A382DZQ2</accession>
<dbReference type="PANTHER" id="PTHR20883:SF49">
    <property type="entry name" value="PHYTANOYL-COA DIOXYGENASE"/>
    <property type="match status" value="1"/>
</dbReference>
<sequence>MQTSQQKGNSVTVDWRPHSKIIQTLGAPPACDVSTDSIATFQRDGVVLLRGAFADWVDRLRAGLQRNMDDPDNYAFPCDSVAPGGKGRFFDSYCNWHRIPEYTEFVGSSAAASMACQFMRSTSAQFFHEHVFSKDPGTQTATPWHHDLPYYCVDGWQNVSIYVSLDFTPADTAIRFLAGSHRSGQLYNPRHFLDGSDFIQDDPAMSSVTPLECEFKDKDLRAFELEPGDTLLFDFRTLHGTTAAPIKRQRRAFSTRWLGDDMVYFERPGETSPPLKDLGVKPGMRMPEDLFPVVWPVSANS</sequence>
<gene>
    <name evidence="1" type="ORF">METZ01_LOCUS196027</name>
</gene>
<evidence type="ECO:0000313" key="1">
    <source>
        <dbReference type="EMBL" id="SVB43173.1"/>
    </source>
</evidence>
<dbReference type="AlphaFoldDB" id="A0A382DZQ2"/>
<protein>
    <recommendedName>
        <fullName evidence="2">Phytanoyl-CoA dioxygenase</fullName>
    </recommendedName>
</protein>
<dbReference type="Gene3D" id="2.60.120.620">
    <property type="entry name" value="q2cbj1_9rhob like domain"/>
    <property type="match status" value="1"/>
</dbReference>
<dbReference type="EMBL" id="UINC01041633">
    <property type="protein sequence ID" value="SVB43173.1"/>
    <property type="molecule type" value="Genomic_DNA"/>
</dbReference>
<proteinExistence type="predicted"/>
<dbReference type="InterPro" id="IPR008775">
    <property type="entry name" value="Phytyl_CoA_dOase-like"/>
</dbReference>
<dbReference type="Pfam" id="PF05721">
    <property type="entry name" value="PhyH"/>
    <property type="match status" value="1"/>
</dbReference>
<name>A0A382DZQ2_9ZZZZ</name>